<dbReference type="PROSITE" id="PS51705">
    <property type="entry name" value="G_HFLX"/>
    <property type="match status" value="1"/>
</dbReference>
<comment type="function">
    <text evidence="5">GTPase that associates with the 50S ribosomal subunit and may have a role during protein synthesis or ribosome biogenesis.</text>
</comment>
<evidence type="ECO:0000259" key="8">
    <source>
        <dbReference type="PROSITE" id="PS51705"/>
    </source>
</evidence>
<dbReference type="GO" id="GO:0005525">
    <property type="term" value="F:GTP binding"/>
    <property type="evidence" value="ECO:0007669"/>
    <property type="project" value="UniProtKB-UniRule"/>
</dbReference>
<evidence type="ECO:0000313" key="10">
    <source>
        <dbReference type="Proteomes" id="UP000005954"/>
    </source>
</evidence>
<gene>
    <name evidence="5" type="primary">hflX</name>
    <name evidence="9" type="ORF">ISM_16600</name>
</gene>
<dbReference type="Gene3D" id="3.40.50.300">
    <property type="entry name" value="P-loop containing nucleotide triphosphate hydrolases"/>
    <property type="match status" value="1"/>
</dbReference>
<keyword evidence="1 7" id="KW-0479">Metal-binding</keyword>
<dbReference type="eggNOG" id="COG2262">
    <property type="taxonomic scope" value="Bacteria"/>
</dbReference>
<dbReference type="InterPro" id="IPR027417">
    <property type="entry name" value="P-loop_NTPase"/>
</dbReference>
<feature type="binding site" evidence="6">
    <location>
        <begin position="258"/>
        <end position="261"/>
    </location>
    <ligand>
        <name>GTP</name>
        <dbReference type="ChEBI" id="CHEBI:37565"/>
    </ligand>
</feature>
<dbReference type="Pfam" id="PF16360">
    <property type="entry name" value="GTP-bdg_M"/>
    <property type="match status" value="1"/>
</dbReference>
<feature type="binding site" evidence="7">
    <location>
        <position position="237"/>
    </location>
    <ligand>
        <name>Mg(2+)</name>
        <dbReference type="ChEBI" id="CHEBI:18420"/>
    </ligand>
</feature>
<keyword evidence="3 7" id="KW-0460">Magnesium</keyword>
<dbReference type="SUPFAM" id="SSF52540">
    <property type="entry name" value="P-loop containing nucleoside triphosphate hydrolases"/>
    <property type="match status" value="1"/>
</dbReference>
<dbReference type="PANTHER" id="PTHR10229:SF0">
    <property type="entry name" value="GTP-BINDING PROTEIN 6-RELATED"/>
    <property type="match status" value="1"/>
</dbReference>
<comment type="cofactor">
    <cofactor evidence="7">
        <name>Mg(2+)</name>
        <dbReference type="ChEBI" id="CHEBI:18420"/>
    </cofactor>
</comment>
<dbReference type="GO" id="GO:0043022">
    <property type="term" value="F:ribosome binding"/>
    <property type="evidence" value="ECO:0007669"/>
    <property type="project" value="TreeGrafter"/>
</dbReference>
<evidence type="ECO:0000256" key="5">
    <source>
        <dbReference type="HAMAP-Rule" id="MF_00900"/>
    </source>
</evidence>
<reference evidence="9 10" key="1">
    <citation type="submission" date="2005-12" db="EMBL/GenBank/DDBJ databases">
        <authorList>
            <person name="Moran M.A."/>
            <person name="Ferriera S."/>
            <person name="Johnson J."/>
            <person name="Kravitz S."/>
            <person name="Halpern A."/>
            <person name="Remington K."/>
            <person name="Beeson K."/>
            <person name="Tran B."/>
            <person name="Rogers Y.-H."/>
            <person name="Friedman R."/>
            <person name="Venter J.C."/>
        </authorList>
    </citation>
    <scope>NUCLEOTIDE SEQUENCE [LARGE SCALE GENOMIC DNA]</scope>
    <source>
        <strain evidence="10">ATCC BAA-591 / DSM 15170 / ISM</strain>
    </source>
</reference>
<evidence type="ECO:0000256" key="1">
    <source>
        <dbReference type="ARBA" id="ARBA00022723"/>
    </source>
</evidence>
<dbReference type="OrthoDB" id="9812272at2"/>
<dbReference type="Pfam" id="PF01926">
    <property type="entry name" value="MMR_HSR1"/>
    <property type="match status" value="1"/>
</dbReference>
<dbReference type="HOGENOM" id="CLU_019597_1_0_5"/>
<dbReference type="GO" id="GO:0005737">
    <property type="term" value="C:cytoplasm"/>
    <property type="evidence" value="ECO:0007669"/>
    <property type="project" value="UniProtKB-SubCell"/>
</dbReference>
<feature type="binding site" evidence="7">
    <location>
        <position position="217"/>
    </location>
    <ligand>
        <name>Mg(2+)</name>
        <dbReference type="ChEBI" id="CHEBI:18420"/>
    </ligand>
</feature>
<evidence type="ECO:0000256" key="4">
    <source>
        <dbReference type="ARBA" id="ARBA00023134"/>
    </source>
</evidence>
<feature type="binding site" evidence="6">
    <location>
        <begin position="235"/>
        <end position="239"/>
    </location>
    <ligand>
        <name>GTP</name>
        <dbReference type="ChEBI" id="CHEBI:37565"/>
    </ligand>
</feature>
<comment type="caution">
    <text evidence="9">The sequence shown here is derived from an EMBL/GenBank/DDBJ whole genome shotgun (WGS) entry which is preliminary data.</text>
</comment>
<dbReference type="InterPro" id="IPR032305">
    <property type="entry name" value="GTP-bd_M"/>
</dbReference>
<dbReference type="Gene3D" id="3.40.50.11060">
    <property type="entry name" value="GTPase HflX, N-terminal domain"/>
    <property type="match status" value="1"/>
</dbReference>
<protein>
    <recommendedName>
        <fullName evidence="5">GTPase HflX</fullName>
    </recommendedName>
    <alternativeName>
        <fullName evidence="5">GTP-binding protein HflX</fullName>
    </alternativeName>
</protein>
<dbReference type="InterPro" id="IPR006073">
    <property type="entry name" value="GTP-bd"/>
</dbReference>
<dbReference type="PANTHER" id="PTHR10229">
    <property type="entry name" value="GTP-BINDING PROTEIN HFLX"/>
    <property type="match status" value="1"/>
</dbReference>
<evidence type="ECO:0000256" key="3">
    <source>
        <dbReference type="ARBA" id="ARBA00022842"/>
    </source>
</evidence>
<comment type="subunit">
    <text evidence="5">Monomer. Associates with the 50S ribosomal subunit.</text>
</comment>
<keyword evidence="4 5" id="KW-0342">GTP-binding</keyword>
<dbReference type="GO" id="GO:0003924">
    <property type="term" value="F:GTPase activity"/>
    <property type="evidence" value="ECO:0007669"/>
    <property type="project" value="UniProtKB-UniRule"/>
</dbReference>
<dbReference type="InterPro" id="IPR025121">
    <property type="entry name" value="GTPase_HflX_N"/>
</dbReference>
<feature type="binding site" evidence="6">
    <location>
        <begin position="325"/>
        <end position="328"/>
    </location>
    <ligand>
        <name>GTP</name>
        <dbReference type="ChEBI" id="CHEBI:37565"/>
    </ligand>
</feature>
<dbReference type="Pfam" id="PF19275">
    <property type="entry name" value="HflX_C"/>
    <property type="match status" value="1"/>
</dbReference>
<dbReference type="CDD" id="cd01878">
    <property type="entry name" value="HflX"/>
    <property type="match status" value="1"/>
</dbReference>
<dbReference type="GO" id="GO:0046872">
    <property type="term" value="F:metal ion binding"/>
    <property type="evidence" value="ECO:0007669"/>
    <property type="project" value="UniProtKB-KW"/>
</dbReference>
<dbReference type="HAMAP" id="MF_00900">
    <property type="entry name" value="GTPase_HflX"/>
    <property type="match status" value="1"/>
</dbReference>
<dbReference type="InterPro" id="IPR042108">
    <property type="entry name" value="GTPase_HflX_N_sf"/>
</dbReference>
<dbReference type="EMBL" id="AALY01000002">
    <property type="protein sequence ID" value="EAP76504.1"/>
    <property type="molecule type" value="Genomic_DNA"/>
</dbReference>
<evidence type="ECO:0000256" key="6">
    <source>
        <dbReference type="PIRSR" id="PIRSR006809-1"/>
    </source>
</evidence>
<proteinExistence type="inferred from homology"/>
<dbReference type="AlphaFoldDB" id="A3SPW4"/>
<dbReference type="PIRSF" id="PIRSF006809">
    <property type="entry name" value="GTP-binding_hflX_prd"/>
    <property type="match status" value="1"/>
</dbReference>
<organism evidence="9 10">
    <name type="scientific">Roseovarius nubinhibens (strain ATCC BAA-591 / DSM 15170 / ISM)</name>
    <dbReference type="NCBI Taxonomy" id="89187"/>
    <lineage>
        <taxon>Bacteria</taxon>
        <taxon>Pseudomonadati</taxon>
        <taxon>Pseudomonadota</taxon>
        <taxon>Alphaproteobacteria</taxon>
        <taxon>Rhodobacterales</taxon>
        <taxon>Roseobacteraceae</taxon>
        <taxon>Roseovarius</taxon>
    </lineage>
</organism>
<feature type="binding site" evidence="6">
    <location>
        <begin position="210"/>
        <end position="217"/>
    </location>
    <ligand>
        <name>GTP</name>
        <dbReference type="ChEBI" id="CHEBI:37565"/>
    </ligand>
</feature>
<comment type="subcellular location">
    <subcellularLocation>
        <location evidence="5">Cytoplasm</location>
    </subcellularLocation>
    <text evidence="5">May associate with membranes.</text>
</comment>
<keyword evidence="10" id="KW-1185">Reference proteome</keyword>
<evidence type="ECO:0000256" key="7">
    <source>
        <dbReference type="PIRSR" id="PIRSR006809-2"/>
    </source>
</evidence>
<feature type="domain" description="Hflx-type G" evidence="8">
    <location>
        <begin position="204"/>
        <end position="374"/>
    </location>
</feature>
<dbReference type="NCBIfam" id="TIGR03156">
    <property type="entry name" value="GTP_HflX"/>
    <property type="match status" value="1"/>
</dbReference>
<dbReference type="InterPro" id="IPR045498">
    <property type="entry name" value="HflX_C"/>
</dbReference>
<dbReference type="Gene3D" id="6.10.250.2860">
    <property type="match status" value="1"/>
</dbReference>
<dbReference type="InterPro" id="IPR030394">
    <property type="entry name" value="G_HFLX_dom"/>
</dbReference>
<dbReference type="RefSeq" id="WP_009815329.1">
    <property type="nucleotide sequence ID" value="NZ_CH724156.1"/>
</dbReference>
<dbReference type="PRINTS" id="PR00326">
    <property type="entry name" value="GTP1OBG"/>
</dbReference>
<keyword evidence="2 5" id="KW-0547">Nucleotide-binding</keyword>
<dbReference type="Proteomes" id="UP000005954">
    <property type="component" value="Unassembled WGS sequence"/>
</dbReference>
<dbReference type="InterPro" id="IPR016496">
    <property type="entry name" value="GTPase_HflX"/>
</dbReference>
<dbReference type="STRING" id="89187.ISM_16600"/>
<accession>A3SPW4</accession>
<comment type="similarity">
    <text evidence="5">Belongs to the TRAFAC class OBG-HflX-like GTPase superfamily. HflX GTPase family.</text>
</comment>
<dbReference type="Pfam" id="PF13167">
    <property type="entry name" value="GTP-bdg_N"/>
    <property type="match status" value="1"/>
</dbReference>
<evidence type="ECO:0000313" key="9">
    <source>
        <dbReference type="EMBL" id="EAP76504.1"/>
    </source>
</evidence>
<name>A3SPW4_ROSNI</name>
<sequence>MTSHDPAVTRAWVLHPDIYGQNDDRDPKRALEEAVALGVALPGLDVVGSEIVRLPKPHPGALFGSGKIEELKARLEANEVDLVLIDGPVTPVQQRNLEKAWGLKLLDRTGLILEIFSDRAATREGVLQVEMAALSYQRTRLVRAWTHLERQRGGLGFVGGPGETQIEADRRAIDDQLVRLRRQLEKVVKTRTLHRAARAKVPFPIVALVGYTNAGKSTLFNRLTGSDVMAKDMLFATLDPTMRKVSLPHGGPDVILSDTVGFISDLPTELVAAFRATLEEVVSADLVVHVRDISHPETEEQARDVEAILESLDVAEGTPRIELWNKADLLDPEARETFANQAARREEVILVSAVSGEGMEAFVDQATEALSGVQHEATITLGFGEGRRRAWLFDQGVVEAERQTDEGWEFDLRWTARQAGQFQDL</sequence>
<keyword evidence="5" id="KW-0963">Cytoplasm</keyword>
<evidence type="ECO:0000256" key="2">
    <source>
        <dbReference type="ARBA" id="ARBA00022741"/>
    </source>
</evidence>